<dbReference type="EMBL" id="CM041548">
    <property type="protein sequence ID" value="KAI3358644.1"/>
    <property type="molecule type" value="Genomic_DNA"/>
</dbReference>
<dbReference type="Proteomes" id="UP000831701">
    <property type="component" value="Chromosome 18"/>
</dbReference>
<comment type="caution">
    <text evidence="1">The sequence shown here is derived from an EMBL/GenBank/DDBJ whole genome shotgun (WGS) entry which is preliminary data.</text>
</comment>
<gene>
    <name evidence="1" type="ORF">L3Q82_015054</name>
</gene>
<sequence length="907" mass="101302">MSDKAEMRGPVSRRRRTTIAGGGAGAAGVKQANGSKWQEPREKPPLYPAKAKASEAARHAGNNGKAAADREMGMSAQLSNTLRKQRSAVEDINERLSCHVLQESLLSSASGYSNYRGILNWCVVMLVLSNARLFLENIIKYGILVDPIQVVSLFLKDPYSWPAACLIIVSNVFILAALYTERRLAVGTISETTGLILHFLNLISMLIFPSATVLTVTSMTPVGGVLSLGIYTVVFLKLYSYQDTNRWCREIRQAKAKRLTRSYSCPSVAQSNGSAVHTNVSYPGNLTHRDIYYFVFAPTLCYQLNFPRSPRIRKRFLMRRLFEMLFFMQLLVGLIQQVPNHLIWLIFFYWFFHSSMNFVAELLQFGDREFYKDWWNSESVTYFWANWNIPVHKWCLRHFYKPMLRRGINKFLAQTAVFLVSAFFHEYLVSVPLKTFRLWAFMGMMAQVPLAWFVGRFLNGNYGNAAVWISLIIGQPVAVLIHLGFLVLDRQTPTCPSFILFQPMENVLSTISSTSTTESLLPLLTPDPKNCSAWDLQWGAPYLHRLAHLDVQLYQDFYAVWISLMVCNCLMLVVGVVLNGLALYVFCGASTHSSASVVYTINLAVADLLVALSLPARIALYHSGGDCVACSYVHTFSYFVNMYCSILFLTSICIDRYLAVVHASSTLHRCRTPGTARCVSATVWFIAVVVTYSFQTTALEFSSSCVLLPALFYLTILEFLLPLLAVVGFTLRVACFLSSSQGLMPQQSRARRARAVRLLATVLVVFTICFTPFHIRQVLVYFRVKVGAEGLRQGAGHVLAYHITVTLSSLNSCLDPVVYCFVTDSFKRVWRTRRGAREGDGEAGHTSGVDGERNSVNKCSGTALAIAHSVATLTLTSTPLSAANMEQSTGPTARHHGKLVGCFEDAE</sequence>
<keyword evidence="2" id="KW-1185">Reference proteome</keyword>
<organism evidence="1 2">
    <name type="scientific">Scortum barcoo</name>
    <name type="common">barcoo grunter</name>
    <dbReference type="NCBI Taxonomy" id="214431"/>
    <lineage>
        <taxon>Eukaryota</taxon>
        <taxon>Metazoa</taxon>
        <taxon>Chordata</taxon>
        <taxon>Craniata</taxon>
        <taxon>Vertebrata</taxon>
        <taxon>Euteleostomi</taxon>
        <taxon>Actinopterygii</taxon>
        <taxon>Neopterygii</taxon>
        <taxon>Teleostei</taxon>
        <taxon>Neoteleostei</taxon>
        <taxon>Acanthomorphata</taxon>
        <taxon>Eupercaria</taxon>
        <taxon>Centrarchiformes</taxon>
        <taxon>Terapontoidei</taxon>
        <taxon>Terapontidae</taxon>
        <taxon>Scortum</taxon>
    </lineage>
</organism>
<proteinExistence type="predicted"/>
<name>A0ACB8VTB9_9TELE</name>
<accession>A0ACB8VTB9</accession>
<protein>
    <submittedName>
        <fullName evidence="1">Uncharacterized protein</fullName>
    </submittedName>
</protein>
<evidence type="ECO:0000313" key="1">
    <source>
        <dbReference type="EMBL" id="KAI3358644.1"/>
    </source>
</evidence>
<reference evidence="1" key="1">
    <citation type="submission" date="2022-04" db="EMBL/GenBank/DDBJ databases">
        <title>Jade perch genome.</title>
        <authorList>
            <person name="Chao B."/>
        </authorList>
    </citation>
    <scope>NUCLEOTIDE SEQUENCE</scope>
    <source>
        <strain evidence="1">CB-2022</strain>
    </source>
</reference>
<feature type="non-terminal residue" evidence="1">
    <location>
        <position position="907"/>
    </location>
</feature>
<evidence type="ECO:0000313" key="2">
    <source>
        <dbReference type="Proteomes" id="UP000831701"/>
    </source>
</evidence>